<dbReference type="AlphaFoldDB" id="A0A6L8V326"/>
<accession>A0A6L8V326</accession>
<name>A0A6L8V326_9BACL</name>
<dbReference type="Proteomes" id="UP000481087">
    <property type="component" value="Unassembled WGS sequence"/>
</dbReference>
<evidence type="ECO:0000313" key="2">
    <source>
        <dbReference type="EMBL" id="MZQ83650.1"/>
    </source>
</evidence>
<dbReference type="InterPro" id="IPR011050">
    <property type="entry name" value="Pectin_lyase_fold/virulence"/>
</dbReference>
<proteinExistence type="predicted"/>
<dbReference type="SUPFAM" id="SSF51126">
    <property type="entry name" value="Pectin lyase-like"/>
    <property type="match status" value="2"/>
</dbReference>
<dbReference type="Gene3D" id="2.160.20.10">
    <property type="entry name" value="Single-stranded right-handed beta-helix, Pectin lyase-like"/>
    <property type="match status" value="2"/>
</dbReference>
<keyword evidence="3" id="KW-1185">Reference proteome</keyword>
<evidence type="ECO:0000259" key="1">
    <source>
        <dbReference type="Pfam" id="PF13229"/>
    </source>
</evidence>
<reference evidence="2 3" key="1">
    <citation type="submission" date="2019-12" db="EMBL/GenBank/DDBJ databases">
        <title>Paenibacillus sp. nov. sp. isolated from soil.</title>
        <authorList>
            <person name="Kim J."/>
            <person name="Jeong S.E."/>
            <person name="Jung H.S."/>
            <person name="Jeon C.O."/>
        </authorList>
    </citation>
    <scope>NUCLEOTIDE SEQUENCE [LARGE SCALE GENOMIC DNA]</scope>
    <source>
        <strain evidence="2 3">5J-6</strain>
    </source>
</reference>
<evidence type="ECO:0000313" key="3">
    <source>
        <dbReference type="Proteomes" id="UP000481087"/>
    </source>
</evidence>
<sequence length="718" mass="78169">MIKRVLIVLTFFILSFQSLLVEAVPLDNSTQSVTTRTYNLELSRWNISNDGTHPIETTTGINKALQWSSEQGYQVFKVPAGKYLISKGSSPNDPQAQINMVSNMTFLLDDLAIIQKETNGYEKYRILYVGYGVNQATIKGGTYQGDRDAHNYNKKDDASSVGTHEFGSGIFVEGAYNLTIDTVKTINFTGDGITIAGSNPGISGTYGKDYLYGDIDSSGRFINSTTKIRPKTAMDFSNPNYKGRKYFAFEQPQGVASNKYDVYFYKNDGTYLSSVKQVRFGMDLVQIPQDAKSFYPVFSSTTIAKFFVKLFSNDVSRNVTITNSEIAFNRRQGISIVGVDGIMISNNKIHDISGTAPQFGIDAEAAGFYPNKNLTISNNHFYNNKGGDIVFADGDTASISHNLFESSKGVYTYNAFPNTVVNNNTFNNGGLTMGGTGTANLNTFTNAEVNLNATTNTLTNATFLNSNLNLNNTDSFGSKVENITMTNTDVSVSTSLNIGSRPVHLSNITIQGLTKLSTLGGKGTDQNIYDNFDIQDYNAFNGTTLPAGTYNNCKFSSTNNESVGLSINQSGKFILNNCSFSALGKIFTMNSLYGEPDITFNNSKFNIAKDVGYAAAIYVQGAKQLSLLNSTLTAKNLTINNTPYIKIGSLGGSTKPTQVKSFTIRNSTLIANKALFGIDSIEAGTGAPAYTISNNIFNVAKLKLKTNDTKEKNQELSL</sequence>
<dbReference type="Pfam" id="PF13229">
    <property type="entry name" value="Beta_helix"/>
    <property type="match status" value="1"/>
</dbReference>
<dbReference type="InterPro" id="IPR012334">
    <property type="entry name" value="Pectin_lyas_fold"/>
</dbReference>
<gene>
    <name evidence="2" type="ORF">GQF01_16175</name>
</gene>
<protein>
    <submittedName>
        <fullName evidence="2">Right-handed parallel beta-helix repeat-containing protein</fullName>
    </submittedName>
</protein>
<dbReference type="RefSeq" id="WP_161407791.1">
    <property type="nucleotide sequence ID" value="NZ_WTUZ01000020.1"/>
</dbReference>
<comment type="caution">
    <text evidence="2">The sequence shown here is derived from an EMBL/GenBank/DDBJ whole genome shotgun (WGS) entry which is preliminary data.</text>
</comment>
<dbReference type="SMART" id="SM00710">
    <property type="entry name" value="PbH1"/>
    <property type="match status" value="8"/>
</dbReference>
<dbReference type="InterPro" id="IPR006626">
    <property type="entry name" value="PbH1"/>
</dbReference>
<feature type="domain" description="Right handed beta helix" evidence="1">
    <location>
        <begin position="317"/>
        <end position="448"/>
    </location>
</feature>
<organism evidence="2 3">
    <name type="scientific">Paenibacillus silvestris</name>
    <dbReference type="NCBI Taxonomy" id="2606219"/>
    <lineage>
        <taxon>Bacteria</taxon>
        <taxon>Bacillati</taxon>
        <taxon>Bacillota</taxon>
        <taxon>Bacilli</taxon>
        <taxon>Bacillales</taxon>
        <taxon>Paenibacillaceae</taxon>
        <taxon>Paenibacillus</taxon>
    </lineage>
</organism>
<dbReference type="EMBL" id="WTUZ01000020">
    <property type="protein sequence ID" value="MZQ83650.1"/>
    <property type="molecule type" value="Genomic_DNA"/>
</dbReference>
<dbReference type="InterPro" id="IPR039448">
    <property type="entry name" value="Beta_helix"/>
</dbReference>